<evidence type="ECO:0000313" key="7">
    <source>
        <dbReference type="EMBL" id="TKD09989.1"/>
    </source>
</evidence>
<feature type="compositionally biased region" description="Gly residues" evidence="4">
    <location>
        <begin position="681"/>
        <end position="691"/>
    </location>
</feature>
<dbReference type="PANTHER" id="PTHR32305">
    <property type="match status" value="1"/>
</dbReference>
<dbReference type="InterPro" id="IPR054030">
    <property type="entry name" value="Gp5_Vgr_C"/>
</dbReference>
<dbReference type="NCBIfam" id="TIGR01646">
    <property type="entry name" value="vgr_GE"/>
    <property type="match status" value="1"/>
</dbReference>
<feature type="domain" description="Gp5/Type VI secretion system Vgr C-terminal trimerisation" evidence="6">
    <location>
        <begin position="485"/>
        <end position="593"/>
    </location>
</feature>
<evidence type="ECO:0000259" key="6">
    <source>
        <dbReference type="Pfam" id="PF22178"/>
    </source>
</evidence>
<feature type="domain" description="Gp5/Type VI secretion system Vgr protein OB-fold" evidence="5">
    <location>
        <begin position="400"/>
        <end position="468"/>
    </location>
</feature>
<evidence type="ECO:0000256" key="2">
    <source>
        <dbReference type="ARBA" id="ARBA00005558"/>
    </source>
</evidence>
<dbReference type="SUPFAM" id="SSF69349">
    <property type="entry name" value="Phage fibre proteins"/>
    <property type="match status" value="1"/>
</dbReference>
<evidence type="ECO:0000256" key="1">
    <source>
        <dbReference type="ARBA" id="ARBA00004613"/>
    </source>
</evidence>
<dbReference type="InterPro" id="IPR050708">
    <property type="entry name" value="T6SS_VgrG/RHS"/>
</dbReference>
<dbReference type="NCBIfam" id="TIGR03361">
    <property type="entry name" value="VI_Rhs_Vgr"/>
    <property type="match status" value="1"/>
</dbReference>
<proteinExistence type="inferred from homology"/>
<accession>A0A4U1JFG4</accession>
<name>A0A4U1JFG4_9BACT</name>
<comment type="subcellular location">
    <subcellularLocation>
        <location evidence="1">Secreted</location>
    </subcellularLocation>
</comment>
<feature type="region of interest" description="Disordered" evidence="4">
    <location>
        <begin position="650"/>
        <end position="691"/>
    </location>
</feature>
<dbReference type="Gene3D" id="3.55.50.10">
    <property type="entry name" value="Baseplate protein-like domains"/>
    <property type="match status" value="1"/>
</dbReference>
<keyword evidence="3" id="KW-0964">Secreted</keyword>
<sequence length="691" mass="75412">MPILELTLSGGAKLSVHNFSVQEALSELFHVSIVARAQRPDLDLEAIVGKPASLHIVAGWTYVQDQGTRTWKGVCSYIEQYQAQTEETGLSTYHLSIVPDLWLLTQRTNHRIFQHLSIPDITDVLLGEWGVKPTWQIDRGLYPKLEFKVQYGESDFTFLSRLLEEAGITFWFSDQDGAGSVLTFGDKLHAAAPRPPIPFVDNPNQAAQREFLSLVRLGHEVRPGAHVMRDHDFRKPSFELLGEATPAATGPEGKYEQYTYGPGAFLVEGTMGGGGTPVADDQGIARHDPKYGTDLATRRLQSLRADKRRVTFDTNTLDLFPGAVFTIEDHLHPSLAPSQRLLVSSFSVEGTPGDAWTMRGAAVFSDPAAPYRPPVKTPRPRVFGVQSATVVGPPGKEIHTDEFGRVRVQFPWDREGQSDDRSSCWMRVSQGWAGTAYGMITIPRVGQEVLVTFLDGDPDRPIVTGRVYNAIEQVPYKLPDDMTVSTWKSQSSPATGGYNEIKFDDKAGSERVYVQAERDLHKLVKNDEVLRTQHNKMETVDGTSDLVVKGARKQLIESEDHLHVLLDQRSQVDGGVSLTVKMGKQEKVGADYALDAGQEIHLKAGMTLVLEAGLRLTIKGPAGFIDFHPMGIDIVGLLVNINSGGFPAFGKGASPDAPEDATEAEPRDRPPGAPAGNSSTGTGGTSGQGGS</sequence>
<evidence type="ECO:0000313" key="8">
    <source>
        <dbReference type="Proteomes" id="UP000309215"/>
    </source>
</evidence>
<dbReference type="RefSeq" id="WP_136928788.1">
    <property type="nucleotide sequence ID" value="NZ_SSMQ01000008.1"/>
</dbReference>
<dbReference type="InterPro" id="IPR006531">
    <property type="entry name" value="Gp5/Vgr_OB"/>
</dbReference>
<dbReference type="PANTHER" id="PTHR32305:SF15">
    <property type="entry name" value="PROTEIN RHSA-RELATED"/>
    <property type="match status" value="1"/>
</dbReference>
<dbReference type="Gene3D" id="2.40.50.230">
    <property type="entry name" value="Gp5 N-terminal domain"/>
    <property type="match status" value="1"/>
</dbReference>
<gene>
    <name evidence="7" type="primary">tssI</name>
    <name evidence="7" type="ORF">E8A74_10305</name>
</gene>
<dbReference type="InterPro" id="IPR017847">
    <property type="entry name" value="T6SS_RhsGE_Vgr_subset"/>
</dbReference>
<dbReference type="InterPro" id="IPR037026">
    <property type="entry name" value="Vgr_OB-fold_dom_sf"/>
</dbReference>
<dbReference type="Pfam" id="PF04717">
    <property type="entry name" value="Phage_base_V"/>
    <property type="match status" value="1"/>
</dbReference>
<organism evidence="7 8">
    <name type="scientific">Polyangium fumosum</name>
    <dbReference type="NCBI Taxonomy" id="889272"/>
    <lineage>
        <taxon>Bacteria</taxon>
        <taxon>Pseudomonadati</taxon>
        <taxon>Myxococcota</taxon>
        <taxon>Polyangia</taxon>
        <taxon>Polyangiales</taxon>
        <taxon>Polyangiaceae</taxon>
        <taxon>Polyangium</taxon>
    </lineage>
</organism>
<dbReference type="GO" id="GO:0005576">
    <property type="term" value="C:extracellular region"/>
    <property type="evidence" value="ECO:0007669"/>
    <property type="project" value="UniProtKB-SubCell"/>
</dbReference>
<evidence type="ECO:0000256" key="3">
    <source>
        <dbReference type="ARBA" id="ARBA00022525"/>
    </source>
</evidence>
<dbReference type="SUPFAM" id="SSF69279">
    <property type="entry name" value="Phage tail proteins"/>
    <property type="match status" value="2"/>
</dbReference>
<reference evidence="7 8" key="1">
    <citation type="submission" date="2019-04" db="EMBL/GenBank/DDBJ databases">
        <authorList>
            <person name="Li Y."/>
            <person name="Wang J."/>
        </authorList>
    </citation>
    <scope>NUCLEOTIDE SEQUENCE [LARGE SCALE GENOMIC DNA]</scope>
    <source>
        <strain evidence="7 8">DSM 14668</strain>
    </source>
</reference>
<evidence type="ECO:0000256" key="4">
    <source>
        <dbReference type="SAM" id="MobiDB-lite"/>
    </source>
</evidence>
<dbReference type="Proteomes" id="UP000309215">
    <property type="component" value="Unassembled WGS sequence"/>
</dbReference>
<dbReference type="InterPro" id="IPR006533">
    <property type="entry name" value="T6SS_Vgr_RhsGE"/>
</dbReference>
<protein>
    <submittedName>
        <fullName evidence="7">Type VI secretion system tip protein VgrG</fullName>
    </submittedName>
</protein>
<keyword evidence="8" id="KW-1185">Reference proteome</keyword>
<dbReference type="SUPFAM" id="SSF69255">
    <property type="entry name" value="gp5 N-terminal domain-like"/>
    <property type="match status" value="1"/>
</dbReference>
<dbReference type="OrthoDB" id="9762420at2"/>
<evidence type="ECO:0000259" key="5">
    <source>
        <dbReference type="Pfam" id="PF04717"/>
    </source>
</evidence>
<dbReference type="Gene3D" id="4.10.220.110">
    <property type="match status" value="1"/>
</dbReference>
<dbReference type="Pfam" id="PF22178">
    <property type="entry name" value="Gp5_trimer_C"/>
    <property type="match status" value="1"/>
</dbReference>
<dbReference type="EMBL" id="SSMQ01000008">
    <property type="protein sequence ID" value="TKD09989.1"/>
    <property type="molecule type" value="Genomic_DNA"/>
</dbReference>
<dbReference type="AlphaFoldDB" id="A0A4U1JFG4"/>
<comment type="similarity">
    <text evidence="2">Belongs to the VgrG protein family.</text>
</comment>
<dbReference type="Gene3D" id="2.30.110.50">
    <property type="match status" value="1"/>
</dbReference>
<dbReference type="Pfam" id="PF05954">
    <property type="entry name" value="Phage_GPD"/>
    <property type="match status" value="1"/>
</dbReference>
<comment type="caution">
    <text evidence="7">The sequence shown here is derived from an EMBL/GenBank/DDBJ whole genome shotgun (WGS) entry which is preliminary data.</text>
</comment>